<dbReference type="RefSeq" id="WP_143164742.1">
    <property type="nucleotide sequence ID" value="NZ_FQWQ01000001.1"/>
</dbReference>
<dbReference type="STRING" id="947013.SAMN04488109_0664"/>
<sequence>MKKVSILLCLLCITFMAALAQEPAIMFSNKPGWHKIGEVKADFKMENESIAVMGKDKFKSILLKVTDAPINIANIEVIYESGDKEDFDVKNEMKPNSETRVIDLKSPNQEIKKVVFTYKTLPNSQADKAHVELYGLK</sequence>
<evidence type="ECO:0008006" key="4">
    <source>
        <dbReference type="Google" id="ProtNLM"/>
    </source>
</evidence>
<proteinExistence type="predicted"/>
<dbReference type="AlphaFoldDB" id="A0A1M5KI46"/>
<evidence type="ECO:0000256" key="1">
    <source>
        <dbReference type="SAM" id="SignalP"/>
    </source>
</evidence>
<feature type="chain" id="PRO_5012748033" description="DUF2541 domain-containing protein" evidence="1">
    <location>
        <begin position="21"/>
        <end position="137"/>
    </location>
</feature>
<organism evidence="2 3">
    <name type="scientific">Chryseolinea serpens</name>
    <dbReference type="NCBI Taxonomy" id="947013"/>
    <lineage>
        <taxon>Bacteria</taxon>
        <taxon>Pseudomonadati</taxon>
        <taxon>Bacteroidota</taxon>
        <taxon>Cytophagia</taxon>
        <taxon>Cytophagales</taxon>
        <taxon>Fulvivirgaceae</taxon>
        <taxon>Chryseolinea</taxon>
    </lineage>
</organism>
<dbReference type="EMBL" id="FQWQ01000001">
    <property type="protein sequence ID" value="SHG52544.1"/>
    <property type="molecule type" value="Genomic_DNA"/>
</dbReference>
<dbReference type="OrthoDB" id="674046at2"/>
<gene>
    <name evidence="2" type="ORF">SAMN04488109_0664</name>
</gene>
<name>A0A1M5KI46_9BACT</name>
<reference evidence="2 3" key="1">
    <citation type="submission" date="2016-11" db="EMBL/GenBank/DDBJ databases">
        <authorList>
            <person name="Jaros S."/>
            <person name="Januszkiewicz K."/>
            <person name="Wedrychowicz H."/>
        </authorList>
    </citation>
    <scope>NUCLEOTIDE SEQUENCE [LARGE SCALE GENOMIC DNA]</scope>
    <source>
        <strain evidence="2 3">DSM 24574</strain>
    </source>
</reference>
<accession>A0A1M5KI46</accession>
<evidence type="ECO:0000313" key="2">
    <source>
        <dbReference type="EMBL" id="SHG52544.1"/>
    </source>
</evidence>
<keyword evidence="1" id="KW-0732">Signal</keyword>
<keyword evidence="3" id="KW-1185">Reference proteome</keyword>
<protein>
    <recommendedName>
        <fullName evidence="4">DUF2541 domain-containing protein</fullName>
    </recommendedName>
</protein>
<dbReference type="Proteomes" id="UP000184212">
    <property type="component" value="Unassembled WGS sequence"/>
</dbReference>
<feature type="signal peptide" evidence="1">
    <location>
        <begin position="1"/>
        <end position="20"/>
    </location>
</feature>
<evidence type="ECO:0000313" key="3">
    <source>
        <dbReference type="Proteomes" id="UP000184212"/>
    </source>
</evidence>